<dbReference type="PANTHER" id="PTHR33095">
    <property type="entry name" value="OS07G0619500 PROTEIN"/>
    <property type="match status" value="1"/>
</dbReference>
<name>A0ABR2BZF6_9ROSI</name>
<dbReference type="PANTHER" id="PTHR33095:SF14">
    <property type="entry name" value="AR781"/>
    <property type="match status" value="1"/>
</dbReference>
<feature type="compositionally biased region" description="Low complexity" evidence="1">
    <location>
        <begin position="216"/>
        <end position="238"/>
    </location>
</feature>
<reference evidence="2 3" key="1">
    <citation type="journal article" date="2024" name="G3 (Bethesda)">
        <title>Genome assembly of Hibiscus sabdariffa L. provides insights into metabolisms of medicinal natural products.</title>
        <authorList>
            <person name="Kim T."/>
        </authorList>
    </citation>
    <scope>NUCLEOTIDE SEQUENCE [LARGE SCALE GENOMIC DNA]</scope>
    <source>
        <strain evidence="2">TK-2024</strain>
        <tissue evidence="2">Old leaves</tissue>
    </source>
</reference>
<feature type="region of interest" description="Disordered" evidence="1">
    <location>
        <begin position="96"/>
        <end position="240"/>
    </location>
</feature>
<feature type="compositionally biased region" description="Polar residues" evidence="1">
    <location>
        <begin position="53"/>
        <end position="65"/>
    </location>
</feature>
<dbReference type="Proteomes" id="UP001472677">
    <property type="component" value="Unassembled WGS sequence"/>
</dbReference>
<keyword evidence="3" id="KW-1185">Reference proteome</keyword>
<protein>
    <submittedName>
        <fullName evidence="2">Uncharacterized protein</fullName>
    </submittedName>
</protein>
<organism evidence="2 3">
    <name type="scientific">Hibiscus sabdariffa</name>
    <name type="common">roselle</name>
    <dbReference type="NCBI Taxonomy" id="183260"/>
    <lineage>
        <taxon>Eukaryota</taxon>
        <taxon>Viridiplantae</taxon>
        <taxon>Streptophyta</taxon>
        <taxon>Embryophyta</taxon>
        <taxon>Tracheophyta</taxon>
        <taxon>Spermatophyta</taxon>
        <taxon>Magnoliopsida</taxon>
        <taxon>eudicotyledons</taxon>
        <taxon>Gunneridae</taxon>
        <taxon>Pentapetalae</taxon>
        <taxon>rosids</taxon>
        <taxon>malvids</taxon>
        <taxon>Malvales</taxon>
        <taxon>Malvaceae</taxon>
        <taxon>Malvoideae</taxon>
        <taxon>Hibiscus</taxon>
    </lineage>
</organism>
<sequence>MEIMKPSSPNLGFDFTSAPASPRRFGECFFSAPTSPSRMSEFYREFDRLSAVDDSQTGTPNSLRTTKIDDADEGDEEDFAFDFHQPSDKTHQLSAEELFDGGKIKPLKPPPSSQFADEDDQKTPFLSSPRSPKTPFSHGKKILQAFSPRKKKNPSETAIERTRENTDTGRGRQRVQDSSSKNPSRRTTRSLSPYRVPEFPWEEEKEKLHRNDEIRSSNSKLSFSSKGSSSSSSSSSSSARKWKLKDLLLFRSASEGHNKDPLRKYSSFFFRKPEDNCSKNSSFKSKDSSAAERSKRKVSAHELHYTTNKAASENMKKKTFLPYKQGILGKLAFNSNGFGTLTRSYNYAN</sequence>
<dbReference type="Pfam" id="PF07816">
    <property type="entry name" value="DUF1645"/>
    <property type="match status" value="1"/>
</dbReference>
<evidence type="ECO:0000256" key="1">
    <source>
        <dbReference type="SAM" id="MobiDB-lite"/>
    </source>
</evidence>
<feature type="region of interest" description="Disordered" evidence="1">
    <location>
        <begin position="272"/>
        <end position="305"/>
    </location>
</feature>
<accession>A0ABR2BZF6</accession>
<feature type="region of interest" description="Disordered" evidence="1">
    <location>
        <begin position="49"/>
        <end position="74"/>
    </location>
</feature>
<evidence type="ECO:0000313" key="2">
    <source>
        <dbReference type="EMBL" id="KAK8512473.1"/>
    </source>
</evidence>
<dbReference type="EMBL" id="JBBPBM010000072">
    <property type="protein sequence ID" value="KAK8512473.1"/>
    <property type="molecule type" value="Genomic_DNA"/>
</dbReference>
<feature type="compositionally biased region" description="Basic and acidic residues" evidence="1">
    <location>
        <begin position="284"/>
        <end position="304"/>
    </location>
</feature>
<feature type="compositionally biased region" description="Basic and acidic residues" evidence="1">
    <location>
        <begin position="158"/>
        <end position="170"/>
    </location>
</feature>
<evidence type="ECO:0000313" key="3">
    <source>
        <dbReference type="Proteomes" id="UP001472677"/>
    </source>
</evidence>
<feature type="compositionally biased region" description="Basic and acidic residues" evidence="1">
    <location>
        <begin position="202"/>
        <end position="215"/>
    </location>
</feature>
<comment type="caution">
    <text evidence="2">The sequence shown here is derived from an EMBL/GenBank/DDBJ whole genome shotgun (WGS) entry which is preliminary data.</text>
</comment>
<dbReference type="InterPro" id="IPR012442">
    <property type="entry name" value="DUF1645_plant"/>
</dbReference>
<gene>
    <name evidence="2" type="ORF">V6N12_075052</name>
</gene>
<proteinExistence type="predicted"/>